<dbReference type="EC" id="3.1.12.1" evidence="3 13"/>
<evidence type="ECO:0000256" key="5">
    <source>
        <dbReference type="ARBA" id="ARBA00022722"/>
    </source>
</evidence>
<keyword evidence="9 13" id="KW-0408">Iron</keyword>
<comment type="function">
    <text evidence="13">CRISPR (clustered regularly interspaced short palindromic repeat) is an adaptive immune system that provides protection against mobile genetic elements (viruses, transposable elements and conjugative plasmids). CRISPR clusters contain sequences complementary to antecedent mobile elements and target invading nucleic acids. CRISPR clusters are transcribed and processed into CRISPR RNA (crRNA).</text>
</comment>
<evidence type="ECO:0000256" key="11">
    <source>
        <dbReference type="ARBA" id="ARBA00023118"/>
    </source>
</evidence>
<keyword evidence="12 13" id="KW-0464">Manganese</keyword>
<evidence type="ECO:0000256" key="6">
    <source>
        <dbReference type="ARBA" id="ARBA00022723"/>
    </source>
</evidence>
<evidence type="ECO:0000256" key="8">
    <source>
        <dbReference type="ARBA" id="ARBA00022839"/>
    </source>
</evidence>
<dbReference type="Gene3D" id="3.90.320.10">
    <property type="match status" value="1"/>
</dbReference>
<dbReference type="EMBL" id="FWDO01000005">
    <property type="protein sequence ID" value="SLM19109.1"/>
    <property type="molecule type" value="Genomic_DNA"/>
</dbReference>
<gene>
    <name evidence="15" type="ORF">SPIRO4BDMA_50624</name>
</gene>
<dbReference type="InterPro" id="IPR013343">
    <property type="entry name" value="CRISPR-assoc_prot_Cas4"/>
</dbReference>
<organism evidence="15">
    <name type="scientific">uncultured spirochete</name>
    <dbReference type="NCBI Taxonomy" id="156406"/>
    <lineage>
        <taxon>Bacteria</taxon>
        <taxon>Pseudomonadati</taxon>
        <taxon>Spirochaetota</taxon>
        <taxon>Spirochaetia</taxon>
        <taxon>Spirochaetales</taxon>
        <taxon>environmental samples</taxon>
    </lineage>
</organism>
<evidence type="ECO:0000256" key="4">
    <source>
        <dbReference type="ARBA" id="ARBA00020049"/>
    </source>
</evidence>
<evidence type="ECO:0000313" key="15">
    <source>
        <dbReference type="EMBL" id="SLM19109.1"/>
    </source>
</evidence>
<dbReference type="GO" id="GO:0046872">
    <property type="term" value="F:metal ion binding"/>
    <property type="evidence" value="ECO:0007669"/>
    <property type="project" value="UniProtKB-KW"/>
</dbReference>
<evidence type="ECO:0000256" key="10">
    <source>
        <dbReference type="ARBA" id="ARBA00023014"/>
    </source>
</evidence>
<dbReference type="NCBIfam" id="TIGR00372">
    <property type="entry name" value="cas4"/>
    <property type="match status" value="1"/>
</dbReference>
<accession>A0A3P3XSP7</accession>
<evidence type="ECO:0000256" key="13">
    <source>
        <dbReference type="RuleBase" id="RU365022"/>
    </source>
</evidence>
<dbReference type="InterPro" id="IPR022765">
    <property type="entry name" value="Dna2/Cas4_DUF83"/>
</dbReference>
<dbReference type="GO" id="GO:0051536">
    <property type="term" value="F:iron-sulfur cluster binding"/>
    <property type="evidence" value="ECO:0007669"/>
    <property type="project" value="UniProtKB-KW"/>
</dbReference>
<keyword evidence="7 13" id="KW-0378">Hydrolase</keyword>
<dbReference type="InterPro" id="IPR051827">
    <property type="entry name" value="Cas4_exonuclease"/>
</dbReference>
<comment type="similarity">
    <text evidence="2 13">Belongs to the CRISPR-associated exonuclease Cas4 family.</text>
</comment>
<feature type="domain" description="DUF83" evidence="14">
    <location>
        <begin position="11"/>
        <end position="191"/>
    </location>
</feature>
<dbReference type="Pfam" id="PF01930">
    <property type="entry name" value="Cas_Cas4"/>
    <property type="match status" value="1"/>
</dbReference>
<evidence type="ECO:0000256" key="1">
    <source>
        <dbReference type="ARBA" id="ARBA00001966"/>
    </source>
</evidence>
<comment type="cofactor">
    <cofactor evidence="1">
        <name>[4Fe-4S] cluster</name>
        <dbReference type="ChEBI" id="CHEBI:49883"/>
    </cofactor>
</comment>
<comment type="cofactor">
    <cofactor evidence="13">
        <name>iron-sulfur cluster</name>
        <dbReference type="ChEBI" id="CHEBI:30408"/>
    </cofactor>
</comment>
<evidence type="ECO:0000256" key="12">
    <source>
        <dbReference type="ARBA" id="ARBA00023211"/>
    </source>
</evidence>
<evidence type="ECO:0000256" key="2">
    <source>
        <dbReference type="ARBA" id="ARBA00009189"/>
    </source>
</evidence>
<comment type="cofactor">
    <cofactor evidence="13">
        <name>Mg(2+)</name>
        <dbReference type="ChEBI" id="CHEBI:18420"/>
    </cofactor>
    <cofactor evidence="13">
        <name>Mn(2+)</name>
        <dbReference type="ChEBI" id="CHEBI:29035"/>
    </cofactor>
    <text evidence="13">Mg(2+) or Mn(2+) required for ssDNA cleavage activity.</text>
</comment>
<keyword evidence="5 13" id="KW-0540">Nuclease</keyword>
<evidence type="ECO:0000256" key="3">
    <source>
        <dbReference type="ARBA" id="ARBA00012768"/>
    </source>
</evidence>
<evidence type="ECO:0000256" key="9">
    <source>
        <dbReference type="ARBA" id="ARBA00023004"/>
    </source>
</evidence>
<dbReference type="AlphaFoldDB" id="A0A3P3XSP7"/>
<evidence type="ECO:0000256" key="7">
    <source>
        <dbReference type="ARBA" id="ARBA00022801"/>
    </source>
</evidence>
<keyword evidence="11 13" id="KW-0051">Antiviral defense</keyword>
<dbReference type="PANTHER" id="PTHR36531">
    <property type="entry name" value="CRISPR-ASSOCIATED EXONUCLEASE CAS4"/>
    <property type="match status" value="1"/>
</dbReference>
<dbReference type="InterPro" id="IPR011604">
    <property type="entry name" value="PDDEXK-like_dom_sf"/>
</dbReference>
<evidence type="ECO:0000259" key="14">
    <source>
        <dbReference type="Pfam" id="PF01930"/>
    </source>
</evidence>
<keyword evidence="8 13" id="KW-0269">Exonuclease</keyword>
<reference evidence="15" key="1">
    <citation type="submission" date="2017-02" db="EMBL/GenBank/DDBJ databases">
        <authorList>
            <person name="Regsiter A."/>
            <person name="William W."/>
        </authorList>
    </citation>
    <scope>NUCLEOTIDE SEQUENCE</scope>
    <source>
        <strain evidence="15">BdmA 4</strain>
    </source>
</reference>
<name>A0A3P3XSP7_9SPIR</name>
<dbReference type="PANTHER" id="PTHR36531:SF6">
    <property type="entry name" value="DNA REPLICATION ATP-DEPENDENT HELICASE_NUCLEASE DNA2"/>
    <property type="match status" value="1"/>
</dbReference>
<keyword evidence="6 13" id="KW-0479">Metal-binding</keyword>
<sequence length="219" mass="25123">MYSEDDLVPISALQHILFCERQYALIHIEQVWEENRFTAEGKVLHERVDVEHHESRRLFRQEYGMAVRSLERGLIGKCDLVELYLAPNGGVADAVPVEFKRGRNKEEDVDRVQLCAQAFCLEEMFKVPVAVGQLYYLQEHRRTTVDIDGPLRAKTLQLVERIQQLQSAGTTPPAVYEKRKCDRCSLLELCMPESAGSGGKRVDRFVQSQIRATREECGQ</sequence>
<keyword evidence="10 13" id="KW-0411">Iron-sulfur</keyword>
<protein>
    <recommendedName>
        <fullName evidence="4 13">CRISPR-associated exonuclease Cas4</fullName>
        <ecNumber evidence="3 13">3.1.12.1</ecNumber>
    </recommendedName>
</protein>
<dbReference type="GO" id="GO:0051607">
    <property type="term" value="P:defense response to virus"/>
    <property type="evidence" value="ECO:0007669"/>
    <property type="project" value="UniProtKB-KW"/>
</dbReference>
<dbReference type="GO" id="GO:0004527">
    <property type="term" value="F:exonuclease activity"/>
    <property type="evidence" value="ECO:0007669"/>
    <property type="project" value="UniProtKB-KW"/>
</dbReference>
<proteinExistence type="inferred from homology"/>